<evidence type="ECO:0000256" key="3">
    <source>
        <dbReference type="ARBA" id="ARBA00022989"/>
    </source>
</evidence>
<dbReference type="EMBL" id="KB933041">
    <property type="protein sequence ID" value="EOO01077.1"/>
    <property type="molecule type" value="Genomic_DNA"/>
</dbReference>
<comment type="subcellular location">
    <subcellularLocation>
        <location evidence="1">Membrane</location>
        <topology evidence="1">Multi-pass membrane protein</topology>
    </subcellularLocation>
</comment>
<feature type="region of interest" description="Disordered" evidence="5">
    <location>
        <begin position="182"/>
        <end position="232"/>
    </location>
</feature>
<dbReference type="PANTHER" id="PTHR23501">
    <property type="entry name" value="MAJOR FACILITATOR SUPERFAMILY"/>
    <property type="match status" value="1"/>
</dbReference>
<dbReference type="GO" id="GO:0005886">
    <property type="term" value="C:plasma membrane"/>
    <property type="evidence" value="ECO:0007669"/>
    <property type="project" value="TreeGrafter"/>
</dbReference>
<dbReference type="PANTHER" id="PTHR23501:SF153">
    <property type="entry name" value="AFLATOXIN EFFLUX PUMP, PUTATIVE-RELATED"/>
    <property type="match status" value="1"/>
</dbReference>
<feature type="transmembrane region" description="Helical" evidence="6">
    <location>
        <begin position="154"/>
        <end position="174"/>
    </location>
</feature>
<keyword evidence="3 6" id="KW-1133">Transmembrane helix</keyword>
<protein>
    <submittedName>
        <fullName evidence="7">Putative mfs aflatoxin efflux protein</fullName>
    </submittedName>
</protein>
<feature type="transmembrane region" description="Helical" evidence="6">
    <location>
        <begin position="20"/>
        <end position="39"/>
    </location>
</feature>
<evidence type="ECO:0000256" key="5">
    <source>
        <dbReference type="SAM" id="MobiDB-lite"/>
    </source>
</evidence>
<evidence type="ECO:0000256" key="1">
    <source>
        <dbReference type="ARBA" id="ARBA00004141"/>
    </source>
</evidence>
<keyword evidence="2 6" id="KW-0812">Transmembrane</keyword>
<dbReference type="RefSeq" id="XP_007914055.1">
    <property type="nucleotide sequence ID" value="XM_007915864.1"/>
</dbReference>
<dbReference type="SUPFAM" id="SSF103473">
    <property type="entry name" value="MFS general substrate transporter"/>
    <property type="match status" value="1"/>
</dbReference>
<organism evidence="7 8">
    <name type="scientific">Phaeoacremonium minimum (strain UCR-PA7)</name>
    <name type="common">Esca disease fungus</name>
    <name type="synonym">Togninia minima</name>
    <dbReference type="NCBI Taxonomy" id="1286976"/>
    <lineage>
        <taxon>Eukaryota</taxon>
        <taxon>Fungi</taxon>
        <taxon>Dikarya</taxon>
        <taxon>Ascomycota</taxon>
        <taxon>Pezizomycotina</taxon>
        <taxon>Sordariomycetes</taxon>
        <taxon>Sordariomycetidae</taxon>
        <taxon>Togniniales</taxon>
        <taxon>Togniniaceae</taxon>
        <taxon>Phaeoacremonium</taxon>
    </lineage>
</organism>
<gene>
    <name evidence="7" type="ORF">UCRPA7_3305</name>
</gene>
<feature type="compositionally biased region" description="Polar residues" evidence="5">
    <location>
        <begin position="222"/>
        <end position="232"/>
    </location>
</feature>
<proteinExistence type="predicted"/>
<dbReference type="GeneID" id="19323641"/>
<feature type="compositionally biased region" description="Basic and acidic residues" evidence="5">
    <location>
        <begin position="212"/>
        <end position="221"/>
    </location>
</feature>
<dbReference type="InterPro" id="IPR036259">
    <property type="entry name" value="MFS_trans_sf"/>
</dbReference>
<keyword evidence="4 6" id="KW-0472">Membrane</keyword>
<evidence type="ECO:0000313" key="8">
    <source>
        <dbReference type="Proteomes" id="UP000014074"/>
    </source>
</evidence>
<dbReference type="OrthoDB" id="10021397at2759"/>
<accession>R8BP15</accession>
<dbReference type="GO" id="GO:0022857">
    <property type="term" value="F:transmembrane transporter activity"/>
    <property type="evidence" value="ECO:0007669"/>
    <property type="project" value="TreeGrafter"/>
</dbReference>
<name>R8BP15_PHAM7</name>
<dbReference type="HOGENOM" id="CLU_000960_8_3_1"/>
<dbReference type="KEGG" id="tmn:UCRPA7_3305"/>
<dbReference type="eggNOG" id="KOG0254">
    <property type="taxonomic scope" value="Eukaryota"/>
</dbReference>
<evidence type="ECO:0000313" key="7">
    <source>
        <dbReference type="EMBL" id="EOO01077.1"/>
    </source>
</evidence>
<sequence>MVVASILSGALINRVGYYTPFMYVGVCMMSVGAGLLYTLEIDTPTAKWVGYQLLYGWGMGTSAQVPNIAAQTVLDKKDIPAGTALLFFAQLLGGTIFVSVGQNVLEGQLLKRFSQIPGLSPEMIENNGATSLVNLPEPIKTTALIAYNESLRHVFLVGLILVCLTSLGAVGIEWRTVKKNLKKSGEKKEEEGTVEAKSDDETGRGEASIAEKSVKKDDDPASRTTVNKGQKK</sequence>
<feature type="transmembrane region" description="Helical" evidence="6">
    <location>
        <begin position="84"/>
        <end position="105"/>
    </location>
</feature>
<keyword evidence="8" id="KW-1185">Reference proteome</keyword>
<evidence type="ECO:0000256" key="2">
    <source>
        <dbReference type="ARBA" id="ARBA00022692"/>
    </source>
</evidence>
<evidence type="ECO:0000256" key="4">
    <source>
        <dbReference type="ARBA" id="ARBA00023136"/>
    </source>
</evidence>
<feature type="compositionally biased region" description="Basic and acidic residues" evidence="5">
    <location>
        <begin position="183"/>
        <end position="204"/>
    </location>
</feature>
<reference evidence="8" key="1">
    <citation type="journal article" date="2013" name="Genome Announc.">
        <title>Draft genome sequence of the ascomycete Phaeoacremonium aleophilum strain UCR-PA7, a causal agent of the esca disease complex in grapevines.</title>
        <authorList>
            <person name="Blanco-Ulate B."/>
            <person name="Rolshausen P."/>
            <person name="Cantu D."/>
        </authorList>
    </citation>
    <scope>NUCLEOTIDE SEQUENCE [LARGE SCALE GENOMIC DNA]</scope>
    <source>
        <strain evidence="8">UCR-PA7</strain>
    </source>
</reference>
<evidence type="ECO:0000256" key="6">
    <source>
        <dbReference type="SAM" id="Phobius"/>
    </source>
</evidence>
<dbReference type="AlphaFoldDB" id="R8BP15"/>
<dbReference type="Proteomes" id="UP000014074">
    <property type="component" value="Unassembled WGS sequence"/>
</dbReference>